<sequence>MASKLRSVREAQKAYWVEKLSQRRAELSEKGIDGSLIEKDSVVKKLKAKINDTNIRLAAIEANEQKLVDMAKIREEKKAAPQKEKGKKAPAPVVEAKPKKKKKKEEGEGQPVKKEEQKAAEAE</sequence>
<feature type="compositionally biased region" description="Basic and acidic residues" evidence="1">
    <location>
        <begin position="104"/>
        <end position="123"/>
    </location>
</feature>
<gene>
    <name evidence="2" type="ORF">SCFA_500009</name>
</gene>
<dbReference type="AlphaFoldDB" id="A0A485M1S2"/>
<evidence type="ECO:0000313" key="2">
    <source>
        <dbReference type="EMBL" id="VFU16069.1"/>
    </source>
</evidence>
<accession>A0A485M1S2</accession>
<proteinExistence type="predicted"/>
<dbReference type="EMBL" id="CAADRM010000115">
    <property type="protein sequence ID" value="VFU16069.1"/>
    <property type="molecule type" value="Genomic_DNA"/>
</dbReference>
<organism evidence="2">
    <name type="scientific">anaerobic digester metagenome</name>
    <dbReference type="NCBI Taxonomy" id="1263854"/>
    <lineage>
        <taxon>unclassified sequences</taxon>
        <taxon>metagenomes</taxon>
        <taxon>ecological metagenomes</taxon>
    </lineage>
</organism>
<protein>
    <submittedName>
        <fullName evidence="2">Uncharacterized protein</fullName>
    </submittedName>
</protein>
<feature type="compositionally biased region" description="Basic and acidic residues" evidence="1">
    <location>
        <begin position="73"/>
        <end position="84"/>
    </location>
</feature>
<feature type="region of interest" description="Disordered" evidence="1">
    <location>
        <begin position="73"/>
        <end position="123"/>
    </location>
</feature>
<evidence type="ECO:0000256" key="1">
    <source>
        <dbReference type="SAM" id="MobiDB-lite"/>
    </source>
</evidence>
<name>A0A485M1S2_9ZZZZ</name>
<reference evidence="2" key="1">
    <citation type="submission" date="2019-03" db="EMBL/GenBank/DDBJ databases">
        <authorList>
            <person name="Hao L."/>
        </authorList>
    </citation>
    <scope>NUCLEOTIDE SEQUENCE</scope>
</reference>